<reference evidence="2 3" key="1">
    <citation type="journal article" date="2016" name="Nat. Commun.">
        <title>Thousands of microbial genomes shed light on interconnected biogeochemical processes in an aquifer system.</title>
        <authorList>
            <person name="Anantharaman K."/>
            <person name="Brown C.T."/>
            <person name="Hug L.A."/>
            <person name="Sharon I."/>
            <person name="Castelle C.J."/>
            <person name="Probst A.J."/>
            <person name="Thomas B.C."/>
            <person name="Singh A."/>
            <person name="Wilkins M.J."/>
            <person name="Karaoz U."/>
            <person name="Brodie E.L."/>
            <person name="Williams K.H."/>
            <person name="Hubbard S.S."/>
            <person name="Banfield J.F."/>
        </authorList>
    </citation>
    <scope>NUCLEOTIDE SEQUENCE [LARGE SCALE GENOMIC DNA]</scope>
</reference>
<protein>
    <submittedName>
        <fullName evidence="2">Uncharacterized protein</fullName>
    </submittedName>
</protein>
<proteinExistence type="predicted"/>
<evidence type="ECO:0000313" key="3">
    <source>
        <dbReference type="Proteomes" id="UP000176786"/>
    </source>
</evidence>
<organism evidence="2 3">
    <name type="scientific">Candidatus Doudnabacteria bacterium RIFCSPHIGHO2_02_FULL_46_11</name>
    <dbReference type="NCBI Taxonomy" id="1817832"/>
    <lineage>
        <taxon>Bacteria</taxon>
        <taxon>Candidatus Doudnaibacteriota</taxon>
    </lineage>
</organism>
<keyword evidence="1" id="KW-1133">Transmembrane helix</keyword>
<gene>
    <name evidence="2" type="ORF">A3J48_00820</name>
</gene>
<accession>A0A1F5P8Z6</accession>
<evidence type="ECO:0000313" key="2">
    <source>
        <dbReference type="EMBL" id="OGE86182.1"/>
    </source>
</evidence>
<dbReference type="Proteomes" id="UP000176786">
    <property type="component" value="Unassembled WGS sequence"/>
</dbReference>
<name>A0A1F5P8Z6_9BACT</name>
<comment type="caution">
    <text evidence="2">The sequence shown here is derived from an EMBL/GenBank/DDBJ whole genome shotgun (WGS) entry which is preliminary data.</text>
</comment>
<dbReference type="EMBL" id="MFES01000006">
    <property type="protein sequence ID" value="OGE86182.1"/>
    <property type="molecule type" value="Genomic_DNA"/>
</dbReference>
<keyword evidence="1" id="KW-0812">Transmembrane</keyword>
<keyword evidence="1" id="KW-0472">Membrane</keyword>
<sequence length="79" mass="9045">MTRFFISLLIFAAGFLIMKYAYQIEQWTGRLEWGDKYFGGTNNYIKIVGLVFVIISLLYLFGAFQLIVSPLGQFFGTGE</sequence>
<evidence type="ECO:0000256" key="1">
    <source>
        <dbReference type="SAM" id="Phobius"/>
    </source>
</evidence>
<dbReference type="AlphaFoldDB" id="A0A1F5P8Z6"/>
<feature type="transmembrane region" description="Helical" evidence="1">
    <location>
        <begin position="47"/>
        <end position="68"/>
    </location>
</feature>